<dbReference type="PANTHER" id="PTHR33306">
    <property type="entry name" value="EXPRESSED PROTEIN-RELATED-RELATED"/>
    <property type="match status" value="1"/>
</dbReference>
<reference evidence="2 3" key="1">
    <citation type="journal article" date="2020" name="Mol. Biol. Evol.">
        <title>Distinct Expression and Methylation Patterns for Genes with Different Fates following a Single Whole-Genome Duplication in Flowering Plants.</title>
        <authorList>
            <person name="Shi T."/>
            <person name="Rahmani R.S."/>
            <person name="Gugger P.F."/>
            <person name="Wang M."/>
            <person name="Li H."/>
            <person name="Zhang Y."/>
            <person name="Li Z."/>
            <person name="Wang Q."/>
            <person name="Van de Peer Y."/>
            <person name="Marchal K."/>
            <person name="Chen J."/>
        </authorList>
    </citation>
    <scope>NUCLEOTIDE SEQUENCE [LARGE SCALE GENOMIC DNA]</scope>
    <source>
        <tissue evidence="2">Leaf</tissue>
    </source>
</reference>
<keyword evidence="1" id="KW-1133">Transmembrane helix</keyword>
<feature type="transmembrane region" description="Helical" evidence="1">
    <location>
        <begin position="94"/>
        <end position="113"/>
    </location>
</feature>
<organism evidence="2 3">
    <name type="scientific">Nelumbo nucifera</name>
    <name type="common">Sacred lotus</name>
    <dbReference type="NCBI Taxonomy" id="4432"/>
    <lineage>
        <taxon>Eukaryota</taxon>
        <taxon>Viridiplantae</taxon>
        <taxon>Streptophyta</taxon>
        <taxon>Embryophyta</taxon>
        <taxon>Tracheophyta</taxon>
        <taxon>Spermatophyta</taxon>
        <taxon>Magnoliopsida</taxon>
        <taxon>Proteales</taxon>
        <taxon>Nelumbonaceae</taxon>
        <taxon>Nelumbo</taxon>
    </lineage>
</organism>
<sequence length="123" mass="14495">MSSGYYSSYNHQFPPLHLCFFFGVLLLFMALTWYINYELMLENLIDQVKLALMVSPLLFVLVVHWLSDGERKRVPFFIPLPEKESLHRAGGTPWGVAALLVFLMFMISYQSYFHGRWFPLLRK</sequence>
<dbReference type="Proteomes" id="UP000607653">
    <property type="component" value="Unassembled WGS sequence"/>
</dbReference>
<protein>
    <submittedName>
        <fullName evidence="2">Uncharacterized protein</fullName>
    </submittedName>
</protein>
<keyword evidence="1" id="KW-0812">Transmembrane</keyword>
<evidence type="ECO:0000313" key="2">
    <source>
        <dbReference type="EMBL" id="DAD30069.1"/>
    </source>
</evidence>
<evidence type="ECO:0000313" key="3">
    <source>
        <dbReference type="Proteomes" id="UP000607653"/>
    </source>
</evidence>
<feature type="transmembrane region" description="Helical" evidence="1">
    <location>
        <begin position="15"/>
        <end position="36"/>
    </location>
</feature>
<dbReference type="AlphaFoldDB" id="A0A822YFR0"/>
<gene>
    <name evidence="2" type="ORF">HUJ06_031537</name>
</gene>
<proteinExistence type="predicted"/>
<dbReference type="EMBL" id="DUZY01000002">
    <property type="protein sequence ID" value="DAD30069.1"/>
    <property type="molecule type" value="Genomic_DNA"/>
</dbReference>
<comment type="caution">
    <text evidence="2">The sequence shown here is derived from an EMBL/GenBank/DDBJ whole genome shotgun (WGS) entry which is preliminary data.</text>
</comment>
<name>A0A822YFR0_NELNU</name>
<feature type="transmembrane region" description="Helical" evidence="1">
    <location>
        <begin position="48"/>
        <end position="67"/>
    </location>
</feature>
<evidence type="ECO:0000256" key="1">
    <source>
        <dbReference type="SAM" id="Phobius"/>
    </source>
</evidence>
<dbReference type="PANTHER" id="PTHR33306:SF5">
    <property type="entry name" value="OXIDOREDUCTASE_TRANSITION METAL ION-BINDING PROTEIN"/>
    <property type="match status" value="1"/>
</dbReference>
<keyword evidence="1" id="KW-0472">Membrane</keyword>
<accession>A0A822YFR0</accession>
<keyword evidence="3" id="KW-1185">Reference proteome</keyword>